<feature type="chain" id="PRO_5036746353" description="Clostripain" evidence="1">
    <location>
        <begin position="17"/>
        <end position="383"/>
    </location>
</feature>
<reference evidence="2 3" key="1">
    <citation type="submission" date="2019-03" db="EMBL/GenBank/DDBJ databases">
        <title>Lake Tanganyika Metagenome-Assembled Genomes (MAGs).</title>
        <authorList>
            <person name="Tran P."/>
        </authorList>
    </citation>
    <scope>NUCLEOTIDE SEQUENCE [LARGE SCALE GENOMIC DNA]</scope>
    <source>
        <strain evidence="2">K_DeepCast_65m_m2_236</strain>
    </source>
</reference>
<feature type="signal peptide" evidence="1">
    <location>
        <begin position="1"/>
        <end position="16"/>
    </location>
</feature>
<accession>A0A937X5Q7</accession>
<dbReference type="PANTHER" id="PTHR37835">
    <property type="entry name" value="ALPHA-CLOSTRIPAIN"/>
    <property type="match status" value="1"/>
</dbReference>
<dbReference type="Pfam" id="PF03415">
    <property type="entry name" value="Peptidase_C11"/>
    <property type="match status" value="1"/>
</dbReference>
<organism evidence="2 3">
    <name type="scientific">Candidatus Tanganyikabacteria bacterium</name>
    <dbReference type="NCBI Taxonomy" id="2961651"/>
    <lineage>
        <taxon>Bacteria</taxon>
        <taxon>Bacillati</taxon>
        <taxon>Candidatus Sericytochromatia</taxon>
        <taxon>Candidatus Tanganyikabacteria</taxon>
    </lineage>
</organism>
<dbReference type="EMBL" id="VGJX01000331">
    <property type="protein sequence ID" value="MBM3274797.1"/>
    <property type="molecule type" value="Genomic_DNA"/>
</dbReference>
<dbReference type="PANTHER" id="PTHR37835:SF1">
    <property type="entry name" value="ALPHA-CLOSTRIPAIN"/>
    <property type="match status" value="1"/>
</dbReference>
<dbReference type="AlphaFoldDB" id="A0A937X5Q7"/>
<feature type="non-terminal residue" evidence="2">
    <location>
        <position position="383"/>
    </location>
</feature>
<evidence type="ECO:0000256" key="1">
    <source>
        <dbReference type="SAM" id="SignalP"/>
    </source>
</evidence>
<proteinExistence type="predicted"/>
<evidence type="ECO:0000313" key="3">
    <source>
        <dbReference type="Proteomes" id="UP000703893"/>
    </source>
</evidence>
<dbReference type="PROSITE" id="PS51257">
    <property type="entry name" value="PROKAR_LIPOPROTEIN"/>
    <property type="match status" value="1"/>
</dbReference>
<dbReference type="Proteomes" id="UP000703893">
    <property type="component" value="Unassembled WGS sequence"/>
</dbReference>
<name>A0A937X5Q7_9BACT</name>
<sequence>MMRRVLVVGVAISVLAGCGVAPRMGAAGDLALGARALGKAWTYAALSASDNDLSDDAEVIEDAALRQAGLPHLAPVVFSDRNKADDSIRIYPGANGAVKEKIAELDSESPAAMRELLKFAARTAPAQRRLLVLADHGGGIIRGINSDDHRPANARSYEVGDFGRVLRQDPVDILYFDACFMQMAEVSYELAGAAEIVLASESETTSGSAPHADFMRVLDEGHRAGTETAARRLVEAGTKMAREDATLSAVRVAAVQDLVAPLSELSADMLAAMKADPQLKGRLIAAIGDAQAYVKETDPHYRLYNHYRDMADTMDHIAGVVEPALARKAKTIARMVREDVVIAHAEARKFGDSSGLVLYAPAGDKVDESYVKSNFARKTRWAD</sequence>
<dbReference type="InterPro" id="IPR005077">
    <property type="entry name" value="Peptidase_C11"/>
</dbReference>
<evidence type="ECO:0008006" key="4">
    <source>
        <dbReference type="Google" id="ProtNLM"/>
    </source>
</evidence>
<dbReference type="Gene3D" id="3.40.50.11970">
    <property type="match status" value="1"/>
</dbReference>
<evidence type="ECO:0000313" key="2">
    <source>
        <dbReference type="EMBL" id="MBM3274797.1"/>
    </source>
</evidence>
<gene>
    <name evidence="2" type="ORF">FJZ00_06570</name>
</gene>
<comment type="caution">
    <text evidence="2">The sequence shown here is derived from an EMBL/GenBank/DDBJ whole genome shotgun (WGS) entry which is preliminary data.</text>
</comment>
<protein>
    <recommendedName>
        <fullName evidence="4">Clostripain</fullName>
    </recommendedName>
</protein>
<keyword evidence="1" id="KW-0732">Signal</keyword>